<dbReference type="Proteomes" id="UP000226525">
    <property type="component" value="Unassembled WGS sequence"/>
</dbReference>
<keyword evidence="2" id="KW-0812">Transmembrane</keyword>
<protein>
    <submittedName>
        <fullName evidence="3">Uncharacterized protein</fullName>
    </submittedName>
</protein>
<dbReference type="EMBL" id="NZEX01000182">
    <property type="protein sequence ID" value="MAH64714.1"/>
    <property type="molecule type" value="Genomic_DNA"/>
</dbReference>
<dbReference type="InterPro" id="IPR029055">
    <property type="entry name" value="Ntn_hydrolases_N"/>
</dbReference>
<keyword evidence="2" id="KW-0472">Membrane</keyword>
<dbReference type="SUPFAM" id="SSF56235">
    <property type="entry name" value="N-terminal nucleophile aminohydrolases (Ntn hydrolases)"/>
    <property type="match status" value="1"/>
</dbReference>
<comment type="similarity">
    <text evidence="1">Belongs to the peptidase S45 family.</text>
</comment>
<dbReference type="GO" id="GO:0016811">
    <property type="term" value="F:hydrolase activity, acting on carbon-nitrogen (but not peptide) bonds, in linear amides"/>
    <property type="evidence" value="ECO:0007669"/>
    <property type="project" value="InterPro"/>
</dbReference>
<evidence type="ECO:0000313" key="3">
    <source>
        <dbReference type="EMBL" id="MAH64714.1"/>
    </source>
</evidence>
<evidence type="ECO:0000256" key="1">
    <source>
        <dbReference type="ARBA" id="ARBA00006586"/>
    </source>
</evidence>
<evidence type="ECO:0000256" key="2">
    <source>
        <dbReference type="SAM" id="Phobius"/>
    </source>
</evidence>
<name>A0A2D6YNH2_9DELT</name>
<dbReference type="Pfam" id="PF01804">
    <property type="entry name" value="Penicil_amidase"/>
    <property type="match status" value="1"/>
</dbReference>
<gene>
    <name evidence="3" type="ORF">CMN54_14995</name>
</gene>
<proteinExistence type="inferred from homology"/>
<accession>A0A2D6YNH2</accession>
<dbReference type="Gene3D" id="1.10.439.10">
    <property type="entry name" value="Penicillin Amidohydrolase, domain 1"/>
    <property type="match status" value="1"/>
</dbReference>
<organism evidence="3 4">
    <name type="scientific">SAR324 cluster bacterium</name>
    <dbReference type="NCBI Taxonomy" id="2024889"/>
    <lineage>
        <taxon>Bacteria</taxon>
        <taxon>Deltaproteobacteria</taxon>
        <taxon>SAR324 cluster</taxon>
    </lineage>
</organism>
<dbReference type="InterPro" id="IPR023343">
    <property type="entry name" value="Penicillin_amidase_dom1"/>
</dbReference>
<comment type="caution">
    <text evidence="3">The sequence shown here is derived from an EMBL/GenBank/DDBJ whole genome shotgun (WGS) entry which is preliminary data.</text>
</comment>
<evidence type="ECO:0000313" key="4">
    <source>
        <dbReference type="Proteomes" id="UP000226525"/>
    </source>
</evidence>
<reference evidence="4" key="1">
    <citation type="submission" date="2017-09" db="EMBL/GenBank/DDBJ databases">
        <title>The Reconstruction of 2,631 Draft Metagenome-Assembled Genomes from the Global Oceans.</title>
        <authorList>
            <person name="Tully B.J."/>
            <person name="Graham E.D."/>
            <person name="Heidelberg J.F."/>
        </authorList>
    </citation>
    <scope>NUCLEOTIDE SEQUENCE [LARGE SCALE GENOMIC DNA]</scope>
</reference>
<dbReference type="InterPro" id="IPR002692">
    <property type="entry name" value="S45"/>
</dbReference>
<keyword evidence="2" id="KW-1133">Transmembrane helix</keyword>
<feature type="transmembrane region" description="Helical" evidence="2">
    <location>
        <begin position="59"/>
        <end position="79"/>
    </location>
</feature>
<sequence>MPSRSIIGPFHHSLKMHKQIKIFNYFNEVNELMQHQVLKRGVKLSLNARILPYKTLPGLMFVSSILLISIYSPGAIIVCRSKPDYDCLLGNSQLQAEIKILPDQWGVPHIQASHLNDAWFALGFDVARDR</sequence>
<dbReference type="AlphaFoldDB" id="A0A2D6YNH2"/>
<dbReference type="GO" id="GO:0017000">
    <property type="term" value="P:antibiotic biosynthetic process"/>
    <property type="evidence" value="ECO:0007669"/>
    <property type="project" value="InterPro"/>
</dbReference>